<dbReference type="InterPro" id="IPR036291">
    <property type="entry name" value="NAD(P)-bd_dom_sf"/>
</dbReference>
<keyword evidence="10" id="KW-1185">Reference proteome</keyword>
<keyword evidence="6 7" id="KW-0456">Lyase</keyword>
<dbReference type="Pfam" id="PF16363">
    <property type="entry name" value="GDP_Man_Dehyd"/>
    <property type="match status" value="1"/>
</dbReference>
<accession>A0ABZ2TUQ7</accession>
<reference evidence="9 10" key="1">
    <citation type="submission" date="2024-03" db="EMBL/GenBank/DDBJ databases">
        <authorList>
            <person name="Cao K."/>
        </authorList>
    </citation>
    <scope>NUCLEOTIDE SEQUENCE [LARGE SCALE GENOMIC DNA]</scope>
    <source>
        <strain evidence="9 10">MCCC 1K00696</strain>
    </source>
</reference>
<dbReference type="RefSeq" id="WP_340932185.1">
    <property type="nucleotide sequence ID" value="NZ_CP150496.1"/>
</dbReference>
<gene>
    <name evidence="9" type="primary">rfbB</name>
    <name evidence="9" type="ORF">WG950_10475</name>
</gene>
<dbReference type="GO" id="GO:0008460">
    <property type="term" value="F:dTDP-glucose 4,6-dehydratase activity"/>
    <property type="evidence" value="ECO:0007669"/>
    <property type="project" value="UniProtKB-EC"/>
</dbReference>
<sequence length="335" mass="38440">MKSILVTGGAGFIGSNFIPYYLEKNSDCKIINLDVLSYAGDLENLKEVENHKNYTFIKGDICDRDLLNKLFDTYNFTEVIHFAAESHVDNSIKNPDAFVRTNVFGTFNLLDVAKNYWMTSPNKYREEFKHARFHHISTDEVYGTLGKEGLFTEETSYAPNSPYSASKASSDFMVRSYFHTYGLNVVTTNCSNNYGPKQHNEKLIPTIIRKAISGENIPIYGDGKNIRDWLYVLDHCKGIDLVLENGRAGETYNIGGKNERDNLYIAHKICDILDEIKPKDESYKEQISFVKDRPGHDFRYAIDATKLENELGWQADESFETGILKTIEWYLKKYN</sequence>
<organism evidence="9 10">
    <name type="scientific">Polaribacter marinaquae</name>
    <dbReference type="NCBI Taxonomy" id="1642819"/>
    <lineage>
        <taxon>Bacteria</taxon>
        <taxon>Pseudomonadati</taxon>
        <taxon>Bacteroidota</taxon>
        <taxon>Flavobacteriia</taxon>
        <taxon>Flavobacteriales</taxon>
        <taxon>Flavobacteriaceae</taxon>
    </lineage>
</organism>
<dbReference type="Gene3D" id="3.40.50.720">
    <property type="entry name" value="NAD(P)-binding Rossmann-like Domain"/>
    <property type="match status" value="1"/>
</dbReference>
<keyword evidence="5" id="KW-0520">NAD</keyword>
<evidence type="ECO:0000256" key="4">
    <source>
        <dbReference type="ARBA" id="ARBA00011990"/>
    </source>
</evidence>
<name>A0ABZ2TUQ7_9FLAO</name>
<dbReference type="NCBIfam" id="TIGR01181">
    <property type="entry name" value="dTDP_gluc_dehyt"/>
    <property type="match status" value="1"/>
</dbReference>
<evidence type="ECO:0000256" key="3">
    <source>
        <dbReference type="ARBA" id="ARBA00008178"/>
    </source>
</evidence>
<comment type="catalytic activity">
    <reaction evidence="1 7">
        <text>dTDP-alpha-D-glucose = dTDP-4-dehydro-6-deoxy-alpha-D-glucose + H2O</text>
        <dbReference type="Rhea" id="RHEA:17221"/>
        <dbReference type="ChEBI" id="CHEBI:15377"/>
        <dbReference type="ChEBI" id="CHEBI:57477"/>
        <dbReference type="ChEBI" id="CHEBI:57649"/>
        <dbReference type="EC" id="4.2.1.46"/>
    </reaction>
</comment>
<dbReference type="SUPFAM" id="SSF51735">
    <property type="entry name" value="NAD(P)-binding Rossmann-fold domains"/>
    <property type="match status" value="1"/>
</dbReference>
<dbReference type="PANTHER" id="PTHR43000">
    <property type="entry name" value="DTDP-D-GLUCOSE 4,6-DEHYDRATASE-RELATED"/>
    <property type="match status" value="1"/>
</dbReference>
<dbReference type="EC" id="4.2.1.46" evidence="4 7"/>
<evidence type="ECO:0000313" key="9">
    <source>
        <dbReference type="EMBL" id="WYW54952.1"/>
    </source>
</evidence>
<evidence type="ECO:0000256" key="1">
    <source>
        <dbReference type="ARBA" id="ARBA00001539"/>
    </source>
</evidence>
<dbReference type="Proteomes" id="UP001491088">
    <property type="component" value="Chromosome"/>
</dbReference>
<protein>
    <recommendedName>
        <fullName evidence="4 7">dTDP-glucose 4,6-dehydratase</fullName>
        <ecNumber evidence="4 7">4.2.1.46</ecNumber>
    </recommendedName>
</protein>
<evidence type="ECO:0000256" key="2">
    <source>
        <dbReference type="ARBA" id="ARBA00001911"/>
    </source>
</evidence>
<evidence type="ECO:0000313" key="10">
    <source>
        <dbReference type="Proteomes" id="UP001491088"/>
    </source>
</evidence>
<dbReference type="CDD" id="cd05246">
    <property type="entry name" value="dTDP_GD_SDR_e"/>
    <property type="match status" value="1"/>
</dbReference>
<proteinExistence type="inferred from homology"/>
<dbReference type="EMBL" id="CP150496">
    <property type="protein sequence ID" value="WYW54952.1"/>
    <property type="molecule type" value="Genomic_DNA"/>
</dbReference>
<comment type="cofactor">
    <cofactor evidence="2 7">
        <name>NAD(+)</name>
        <dbReference type="ChEBI" id="CHEBI:57540"/>
    </cofactor>
</comment>
<comment type="similarity">
    <text evidence="3 7">Belongs to the NAD(P)-dependent epimerase/dehydratase family. dTDP-glucose dehydratase subfamily.</text>
</comment>
<evidence type="ECO:0000256" key="7">
    <source>
        <dbReference type="RuleBase" id="RU004473"/>
    </source>
</evidence>
<evidence type="ECO:0000256" key="6">
    <source>
        <dbReference type="ARBA" id="ARBA00023239"/>
    </source>
</evidence>
<dbReference type="InterPro" id="IPR016040">
    <property type="entry name" value="NAD(P)-bd_dom"/>
</dbReference>
<dbReference type="InterPro" id="IPR005888">
    <property type="entry name" value="dTDP_Gluc_deHydtase"/>
</dbReference>
<evidence type="ECO:0000256" key="5">
    <source>
        <dbReference type="ARBA" id="ARBA00023027"/>
    </source>
</evidence>
<dbReference type="Gene3D" id="3.90.25.10">
    <property type="entry name" value="UDP-galactose 4-epimerase, domain 1"/>
    <property type="match status" value="1"/>
</dbReference>
<evidence type="ECO:0000259" key="8">
    <source>
        <dbReference type="Pfam" id="PF16363"/>
    </source>
</evidence>
<feature type="domain" description="NAD(P)-binding" evidence="8">
    <location>
        <begin position="5"/>
        <end position="324"/>
    </location>
</feature>